<dbReference type="InterPro" id="IPR050377">
    <property type="entry name" value="Radical_SAM_PqqE_MftC-like"/>
</dbReference>
<evidence type="ECO:0000313" key="8">
    <source>
        <dbReference type="Proteomes" id="UP000034753"/>
    </source>
</evidence>
<dbReference type="InterPro" id="IPR058240">
    <property type="entry name" value="rSAM_sf"/>
</dbReference>
<dbReference type="Gene3D" id="3.20.20.70">
    <property type="entry name" value="Aldolase class I"/>
    <property type="match status" value="1"/>
</dbReference>
<protein>
    <submittedName>
        <fullName evidence="7">Uncharacterized protein</fullName>
    </submittedName>
</protein>
<dbReference type="InterPro" id="IPR013785">
    <property type="entry name" value="Aldolase_TIM"/>
</dbReference>
<evidence type="ECO:0000256" key="2">
    <source>
        <dbReference type="ARBA" id="ARBA00022723"/>
    </source>
</evidence>
<keyword evidence="3" id="KW-0408">Iron</keyword>
<dbReference type="CDD" id="cd21109">
    <property type="entry name" value="SPASM"/>
    <property type="match status" value="1"/>
</dbReference>
<dbReference type="Pfam" id="PF13186">
    <property type="entry name" value="SPASM"/>
    <property type="match status" value="1"/>
</dbReference>
<evidence type="ECO:0000259" key="6">
    <source>
        <dbReference type="Pfam" id="PF13186"/>
    </source>
</evidence>
<evidence type="ECO:0000256" key="3">
    <source>
        <dbReference type="ARBA" id="ARBA00023004"/>
    </source>
</evidence>
<accession>A0A0G0WM90</accession>
<dbReference type="Proteomes" id="UP000034753">
    <property type="component" value="Unassembled WGS sequence"/>
</dbReference>
<dbReference type="SUPFAM" id="SSF102114">
    <property type="entry name" value="Radical SAM enzymes"/>
    <property type="match status" value="1"/>
</dbReference>
<dbReference type="CDD" id="cd01335">
    <property type="entry name" value="Radical_SAM"/>
    <property type="match status" value="1"/>
</dbReference>
<dbReference type="InterPro" id="IPR007197">
    <property type="entry name" value="rSAM"/>
</dbReference>
<sequence>MKNSNSNYPCNGALRWDIDSIKTEVSKLSRSKNLLPNFGLERVEIHPTSLCQYNCPFCYGINLKNKTKINLPLKEIEKNILKSIRRDKKLSKYNPIIILGGLYSEPLLYKEKIKLIELLGEYNFRFGIYTNGEALNEEVMEAICKSAKRINNKKPSYISFNISSVLIEKRYDFLMEKIKKLIRLRDKMKAPVEVNASVLVYNNYLLENDARKIQTEMLKIGVDRIRYSVPQTPVSYKNFINTKNNGLVRGLQTAGGDSVYVKLISGERFNRCYVMANMVSIDHKGDVYPCSQVCSSRFKGFSYGSIKNRGLAEIWGGEKHKKLFCNFNQTPARCRCNTTDYQFNLLCSLVEQEII</sequence>
<dbReference type="GO" id="GO:0051536">
    <property type="term" value="F:iron-sulfur cluster binding"/>
    <property type="evidence" value="ECO:0007669"/>
    <property type="project" value="UniProtKB-KW"/>
</dbReference>
<dbReference type="PANTHER" id="PTHR11228">
    <property type="entry name" value="RADICAL SAM DOMAIN PROTEIN"/>
    <property type="match status" value="1"/>
</dbReference>
<organism evidence="7 8">
    <name type="scientific">Candidatus Daviesbacteria bacterium GW2011_GWB1_41_5</name>
    <dbReference type="NCBI Taxonomy" id="1618429"/>
    <lineage>
        <taxon>Bacteria</taxon>
        <taxon>Candidatus Daviesiibacteriota</taxon>
    </lineage>
</organism>
<keyword evidence="4" id="KW-0411">Iron-sulfur</keyword>
<evidence type="ECO:0000256" key="4">
    <source>
        <dbReference type="ARBA" id="ARBA00023014"/>
    </source>
</evidence>
<gene>
    <name evidence="7" type="ORF">UU67_C0030G0012</name>
</gene>
<evidence type="ECO:0000259" key="5">
    <source>
        <dbReference type="Pfam" id="PF04055"/>
    </source>
</evidence>
<dbReference type="GO" id="GO:0046872">
    <property type="term" value="F:metal ion binding"/>
    <property type="evidence" value="ECO:0007669"/>
    <property type="project" value="UniProtKB-KW"/>
</dbReference>
<dbReference type="AlphaFoldDB" id="A0A0G0WM90"/>
<reference evidence="7 8" key="1">
    <citation type="journal article" date="2015" name="Nature">
        <title>rRNA introns, odd ribosomes, and small enigmatic genomes across a large radiation of phyla.</title>
        <authorList>
            <person name="Brown C.T."/>
            <person name="Hug L.A."/>
            <person name="Thomas B.C."/>
            <person name="Sharon I."/>
            <person name="Castelle C.J."/>
            <person name="Singh A."/>
            <person name="Wilkins M.J."/>
            <person name="Williams K.H."/>
            <person name="Banfield J.F."/>
        </authorList>
    </citation>
    <scope>NUCLEOTIDE SEQUENCE [LARGE SCALE GENOMIC DNA]</scope>
</reference>
<dbReference type="SFLD" id="SFLDG01067">
    <property type="entry name" value="SPASM/twitch_domain_containing"/>
    <property type="match status" value="1"/>
</dbReference>
<dbReference type="EMBL" id="LCBN01000030">
    <property type="protein sequence ID" value="KKS13182.1"/>
    <property type="molecule type" value="Genomic_DNA"/>
</dbReference>
<keyword evidence="1" id="KW-0949">S-adenosyl-L-methionine</keyword>
<evidence type="ECO:0000313" key="7">
    <source>
        <dbReference type="EMBL" id="KKS13182.1"/>
    </source>
</evidence>
<dbReference type="SFLD" id="SFLDS00029">
    <property type="entry name" value="Radical_SAM"/>
    <property type="match status" value="1"/>
</dbReference>
<feature type="domain" description="4Fe4S-binding SPASM" evidence="6">
    <location>
        <begin position="272"/>
        <end position="336"/>
    </location>
</feature>
<dbReference type="InterPro" id="IPR023885">
    <property type="entry name" value="4Fe4S-binding_SPASM_dom"/>
</dbReference>
<evidence type="ECO:0000256" key="1">
    <source>
        <dbReference type="ARBA" id="ARBA00022691"/>
    </source>
</evidence>
<dbReference type="GO" id="GO:0003824">
    <property type="term" value="F:catalytic activity"/>
    <property type="evidence" value="ECO:0007669"/>
    <property type="project" value="InterPro"/>
</dbReference>
<feature type="domain" description="Radical SAM core" evidence="5">
    <location>
        <begin position="47"/>
        <end position="150"/>
    </location>
</feature>
<keyword evidence="2" id="KW-0479">Metal-binding</keyword>
<dbReference type="Pfam" id="PF04055">
    <property type="entry name" value="Radical_SAM"/>
    <property type="match status" value="1"/>
</dbReference>
<dbReference type="PANTHER" id="PTHR11228:SF7">
    <property type="entry name" value="PQQA PEPTIDE CYCLASE"/>
    <property type="match status" value="1"/>
</dbReference>
<comment type="caution">
    <text evidence="7">The sequence shown here is derived from an EMBL/GenBank/DDBJ whole genome shotgun (WGS) entry which is preliminary data.</text>
</comment>
<proteinExistence type="predicted"/>
<name>A0A0G0WM90_9BACT</name>